<feature type="compositionally biased region" description="Polar residues" evidence="1">
    <location>
        <begin position="542"/>
        <end position="556"/>
    </location>
</feature>
<dbReference type="AlphaFoldDB" id="A0A0F4ZFE3"/>
<keyword evidence="2" id="KW-1133">Transmembrane helix</keyword>
<feature type="region of interest" description="Disordered" evidence="1">
    <location>
        <begin position="314"/>
        <end position="456"/>
    </location>
</feature>
<reference evidence="3 4" key="1">
    <citation type="submission" date="2015-03" db="EMBL/GenBank/DDBJ databases">
        <authorList>
            <person name="Radwan O."/>
            <person name="Al-Naeli F.A."/>
            <person name="Rendon G.A."/>
            <person name="Fields C."/>
        </authorList>
    </citation>
    <scope>NUCLEOTIDE SEQUENCE [LARGE SCALE GENOMIC DNA]</scope>
    <source>
        <strain evidence="3">CR-DP1</strain>
    </source>
</reference>
<feature type="region of interest" description="Disordered" evidence="1">
    <location>
        <begin position="79"/>
        <end position="101"/>
    </location>
</feature>
<gene>
    <name evidence="3" type="ORF">TD95_000289</name>
</gene>
<feature type="compositionally biased region" description="Basic and acidic residues" evidence="1">
    <location>
        <begin position="314"/>
        <end position="333"/>
    </location>
</feature>
<keyword evidence="2" id="KW-0472">Membrane</keyword>
<comment type="caution">
    <text evidence="3">The sequence shown here is derived from an EMBL/GenBank/DDBJ whole genome shotgun (WGS) entry which is preliminary data.</text>
</comment>
<feature type="compositionally biased region" description="Low complexity" evidence="1">
    <location>
        <begin position="599"/>
        <end position="608"/>
    </location>
</feature>
<keyword evidence="2" id="KW-0812">Transmembrane</keyword>
<feature type="region of interest" description="Disordered" evidence="1">
    <location>
        <begin position="542"/>
        <end position="618"/>
    </location>
</feature>
<feature type="compositionally biased region" description="Polar residues" evidence="1">
    <location>
        <begin position="416"/>
        <end position="435"/>
    </location>
</feature>
<feature type="region of interest" description="Disordered" evidence="1">
    <location>
        <begin position="483"/>
        <end position="519"/>
    </location>
</feature>
<evidence type="ECO:0000256" key="2">
    <source>
        <dbReference type="SAM" id="Phobius"/>
    </source>
</evidence>
<evidence type="ECO:0000313" key="4">
    <source>
        <dbReference type="Proteomes" id="UP000033483"/>
    </source>
</evidence>
<dbReference type="EMBL" id="LAEV01001117">
    <property type="protein sequence ID" value="KKA28841.1"/>
    <property type="molecule type" value="Genomic_DNA"/>
</dbReference>
<feature type="region of interest" description="Disordered" evidence="1">
    <location>
        <begin position="215"/>
        <end position="302"/>
    </location>
</feature>
<name>A0A0F4ZFE3_9PEZI</name>
<protein>
    <submittedName>
        <fullName evidence="3">Uncharacterized protein</fullName>
    </submittedName>
</protein>
<evidence type="ECO:0000256" key="1">
    <source>
        <dbReference type="SAM" id="MobiDB-lite"/>
    </source>
</evidence>
<keyword evidence="4" id="KW-1185">Reference proteome</keyword>
<organism evidence="3 4">
    <name type="scientific">Thielaviopsis punctulata</name>
    <dbReference type="NCBI Taxonomy" id="72032"/>
    <lineage>
        <taxon>Eukaryota</taxon>
        <taxon>Fungi</taxon>
        <taxon>Dikarya</taxon>
        <taxon>Ascomycota</taxon>
        <taxon>Pezizomycotina</taxon>
        <taxon>Sordariomycetes</taxon>
        <taxon>Hypocreomycetidae</taxon>
        <taxon>Microascales</taxon>
        <taxon>Ceratocystidaceae</taxon>
        <taxon>Thielaviopsis</taxon>
    </lineage>
</organism>
<feature type="compositionally biased region" description="Basic and acidic residues" evidence="1">
    <location>
        <begin position="505"/>
        <end position="516"/>
    </location>
</feature>
<feature type="compositionally biased region" description="Polar residues" evidence="1">
    <location>
        <begin position="564"/>
        <end position="587"/>
    </location>
</feature>
<proteinExistence type="predicted"/>
<dbReference type="Proteomes" id="UP000033483">
    <property type="component" value="Unassembled WGS sequence"/>
</dbReference>
<feature type="compositionally biased region" description="Low complexity" evidence="1">
    <location>
        <begin position="272"/>
        <end position="296"/>
    </location>
</feature>
<feature type="compositionally biased region" description="Low complexity" evidence="1">
    <location>
        <begin position="436"/>
        <end position="447"/>
    </location>
</feature>
<dbReference type="OrthoDB" id="4202871at2759"/>
<feature type="transmembrane region" description="Helical" evidence="2">
    <location>
        <begin position="12"/>
        <end position="38"/>
    </location>
</feature>
<evidence type="ECO:0000313" key="3">
    <source>
        <dbReference type="EMBL" id="KKA28841.1"/>
    </source>
</evidence>
<feature type="compositionally biased region" description="Basic residues" evidence="1">
    <location>
        <begin position="257"/>
        <end position="271"/>
    </location>
</feature>
<sequence length="1065" mass="118741">MQSLLTVNNSVTLLSINIAPSSFIAAFTLGLVFLYIYLISLARVPSPLPVLKTLGRLPFSAVSAISSASSWPSIAASDKKELPASQHHQHQHKQLPPTTTSLSSDCYRHFNTANPDDYEYEYSISDDGNYPQEHSNYSNRIYPHATSHHRSHRSDLIDIDSFSQKSLASSIASTNDPPLHHQPYYLQAGFSSDLHLATQSQLAQLAQRRAAAQILDASPRDKQRRKHSSSSSVGAGGGQFSPHSRSRSREGSQQRPGHGHGPSHSHSRSHSSHNSYYYYNNNNNNSSSSSSSNSSSNHDRRSATSFFRFAWDREKEEKREREREKERDRRIEVSEQDQDQDQEQDRDQDQEPEIDQESEAVTRSERSLFLGFEPPPPGRLTGLFSPNQSPRPLRLPAPLGSLPGQELPPDSAFLRPNQSTRTASPRTHQPLSHLTNNHNNIINNNNNFRSPKGGRFMNYSPRTTQSPNRPELLAVQRAASVMQAQGSDGGSLAAGRRSKVPRNASEFEHHYSKENRLSLSPTRELDLDVNEFIANRSNKMQSHIPTPAQSQNQNMQKFRACTPSPYSASGFSRHQQSPSPKSISRNKTAGKFSSRSRRQASAQSDSAQYMTPPPSQENLQVPFSENEFYDVAQLRHLAPAAEIIRASPAPPPASKYRIKGSNQSLQPTVVVQEAPETPRLRDRAYAYVHAQFRYATSSTRRFACSLFAVLCFFSIASTLIQPVPLANRPPVPDLVKVAGVARSFAPLIYYSEGGAQRVTELQQTSHAVWDLGESVRDTNIPSATLIHEILETLSDDLNVLALEMSKFFARVDGDIDGILIVMEWARRELTSVQLLPQSPLAFVLDNFYLTFAGSGVFERSDGSQTALGAAITSVLGRTHSQRARQTLERTFHEFLGVLEGVVSRELERSVPLLSRFDSADSKFQTLAETVQRDDADADEGHRAMLASLWTKMLGPRAAMLRKFEQNKELLRDVRAKTQSNKYILVDHNAKLGALKASLEGIRKTLVSPLIRTVNSTSLTLNDQISGLEEVSAHLSSLRKEQRERLMQMLYGNGEPKLMIDEQQLG</sequence>
<accession>A0A0F4ZFE3</accession>